<dbReference type="NCBIfam" id="TIGR01733">
    <property type="entry name" value="AA-adenyl-dom"/>
    <property type="match status" value="2"/>
</dbReference>
<proteinExistence type="predicted"/>
<dbReference type="GO" id="GO:0031177">
    <property type="term" value="F:phosphopantetheine binding"/>
    <property type="evidence" value="ECO:0007669"/>
    <property type="project" value="TreeGrafter"/>
</dbReference>
<dbReference type="InterPro" id="IPR025110">
    <property type="entry name" value="AMP-bd_C"/>
</dbReference>
<dbReference type="Gene3D" id="3.40.50.720">
    <property type="entry name" value="NAD(P)-binding Rossmann-like Domain"/>
    <property type="match status" value="1"/>
</dbReference>
<dbReference type="InterPro" id="IPR006162">
    <property type="entry name" value="Ppantetheine_attach_site"/>
</dbReference>
<dbReference type="InterPro" id="IPR042099">
    <property type="entry name" value="ANL_N_sf"/>
</dbReference>
<dbReference type="InterPro" id="IPR010071">
    <property type="entry name" value="AA_adenyl_dom"/>
</dbReference>
<evidence type="ECO:0000313" key="9">
    <source>
        <dbReference type="Proteomes" id="UP000886757"/>
    </source>
</evidence>
<evidence type="ECO:0000256" key="2">
    <source>
        <dbReference type="ARBA" id="ARBA00022450"/>
    </source>
</evidence>
<reference evidence="8" key="2">
    <citation type="journal article" date="2021" name="PeerJ">
        <title>Extensive microbial diversity within the chicken gut microbiome revealed by metagenomics and culture.</title>
        <authorList>
            <person name="Gilroy R."/>
            <person name="Ravi A."/>
            <person name="Getino M."/>
            <person name="Pursley I."/>
            <person name="Horton D.L."/>
            <person name="Alikhan N.F."/>
            <person name="Baker D."/>
            <person name="Gharbi K."/>
            <person name="Hall N."/>
            <person name="Watson M."/>
            <person name="Adriaenssens E.M."/>
            <person name="Foster-Nyarko E."/>
            <person name="Jarju S."/>
            <person name="Secka A."/>
            <person name="Antonio M."/>
            <person name="Oren A."/>
            <person name="Chaudhuri R.R."/>
            <person name="La Ragione R."/>
            <person name="Hildebrand F."/>
            <person name="Pallen M.J."/>
        </authorList>
    </citation>
    <scope>NUCLEOTIDE SEQUENCE</scope>
    <source>
        <strain evidence="8">ChiSjej4B22-8148</strain>
    </source>
</reference>
<dbReference type="PANTHER" id="PTHR45527:SF1">
    <property type="entry name" value="FATTY ACID SYNTHASE"/>
    <property type="match status" value="1"/>
</dbReference>
<evidence type="ECO:0000256" key="3">
    <source>
        <dbReference type="ARBA" id="ARBA00022553"/>
    </source>
</evidence>
<dbReference type="InterPro" id="IPR013120">
    <property type="entry name" value="FAR_NAD-bd"/>
</dbReference>
<dbReference type="InterPro" id="IPR020845">
    <property type="entry name" value="AMP-binding_CS"/>
</dbReference>
<keyword evidence="5" id="KW-0045">Antibiotic biosynthesis</keyword>
<evidence type="ECO:0000256" key="1">
    <source>
        <dbReference type="ARBA" id="ARBA00001957"/>
    </source>
</evidence>
<dbReference type="SUPFAM" id="SSF51735">
    <property type="entry name" value="NAD(P)-binding Rossmann-fold domains"/>
    <property type="match status" value="1"/>
</dbReference>
<dbReference type="InterPro" id="IPR036736">
    <property type="entry name" value="ACP-like_sf"/>
</dbReference>
<dbReference type="GO" id="GO:0016874">
    <property type="term" value="F:ligase activity"/>
    <property type="evidence" value="ECO:0007669"/>
    <property type="project" value="UniProtKB-KW"/>
</dbReference>
<dbReference type="Gene3D" id="3.30.559.30">
    <property type="entry name" value="Nonribosomal peptide synthetase, condensation domain"/>
    <property type="match status" value="2"/>
</dbReference>
<dbReference type="Gene3D" id="3.40.50.12780">
    <property type="entry name" value="N-terminal domain of ligase-like"/>
    <property type="match status" value="2"/>
</dbReference>
<dbReference type="InterPro" id="IPR036291">
    <property type="entry name" value="NAD(P)-bd_dom_sf"/>
</dbReference>
<dbReference type="CDD" id="cd05930">
    <property type="entry name" value="A_NRPS"/>
    <property type="match status" value="2"/>
</dbReference>
<dbReference type="SUPFAM" id="SSF52777">
    <property type="entry name" value="CoA-dependent acyltransferases"/>
    <property type="match status" value="4"/>
</dbReference>
<feature type="domain" description="Carrier" evidence="7">
    <location>
        <begin position="950"/>
        <end position="1028"/>
    </location>
</feature>
<dbReference type="Gene3D" id="1.10.1200.10">
    <property type="entry name" value="ACP-like"/>
    <property type="match status" value="2"/>
</dbReference>
<protein>
    <submittedName>
        <fullName evidence="8">Amino acid adenylation domain-containing protein</fullName>
    </submittedName>
</protein>
<dbReference type="PROSITE" id="PS00455">
    <property type="entry name" value="AMP_BINDING"/>
    <property type="match status" value="2"/>
</dbReference>
<name>A0A9D1ABS5_9FIRM</name>
<dbReference type="GO" id="GO:0043041">
    <property type="term" value="P:amino acid activation for nonribosomal peptide biosynthetic process"/>
    <property type="evidence" value="ECO:0007669"/>
    <property type="project" value="TreeGrafter"/>
</dbReference>
<gene>
    <name evidence="8" type="ORF">IAB31_07315</name>
</gene>
<dbReference type="Pfam" id="PF07993">
    <property type="entry name" value="NAD_binding_4"/>
    <property type="match status" value="1"/>
</dbReference>
<dbReference type="SUPFAM" id="SSF47336">
    <property type="entry name" value="ACP-like"/>
    <property type="match status" value="2"/>
</dbReference>
<dbReference type="Pfam" id="PF00668">
    <property type="entry name" value="Condensation"/>
    <property type="match status" value="2"/>
</dbReference>
<dbReference type="GO" id="GO:0044550">
    <property type="term" value="P:secondary metabolite biosynthetic process"/>
    <property type="evidence" value="ECO:0007669"/>
    <property type="project" value="TreeGrafter"/>
</dbReference>
<dbReference type="PANTHER" id="PTHR45527">
    <property type="entry name" value="NONRIBOSOMAL PEPTIDE SYNTHETASE"/>
    <property type="match status" value="1"/>
</dbReference>
<dbReference type="Pfam" id="PF00501">
    <property type="entry name" value="AMP-binding"/>
    <property type="match status" value="2"/>
</dbReference>
<dbReference type="Pfam" id="PF00550">
    <property type="entry name" value="PP-binding"/>
    <property type="match status" value="2"/>
</dbReference>
<dbReference type="Gene3D" id="3.30.559.10">
    <property type="entry name" value="Chloramphenicol acetyltransferase-like domain"/>
    <property type="match status" value="2"/>
</dbReference>
<evidence type="ECO:0000256" key="4">
    <source>
        <dbReference type="ARBA" id="ARBA00022598"/>
    </source>
</evidence>
<reference evidence="8" key="1">
    <citation type="submission" date="2020-10" db="EMBL/GenBank/DDBJ databases">
        <authorList>
            <person name="Gilroy R."/>
        </authorList>
    </citation>
    <scope>NUCLEOTIDE SEQUENCE</scope>
    <source>
        <strain evidence="8">ChiSjej4B22-8148</strain>
    </source>
</reference>
<comment type="caution">
    <text evidence="8">The sequence shown here is derived from an EMBL/GenBank/DDBJ whole genome shotgun (WGS) entry which is preliminary data.</text>
</comment>
<dbReference type="InterPro" id="IPR009081">
    <property type="entry name" value="PP-bd_ACP"/>
</dbReference>
<dbReference type="PROSITE" id="PS00012">
    <property type="entry name" value="PHOSPHOPANTETHEINE"/>
    <property type="match status" value="1"/>
</dbReference>
<dbReference type="SUPFAM" id="SSF56801">
    <property type="entry name" value="Acetyl-CoA synthetase-like"/>
    <property type="match status" value="2"/>
</dbReference>
<dbReference type="Gene3D" id="3.30.300.30">
    <property type="match status" value="2"/>
</dbReference>
<accession>A0A9D1ABS5</accession>
<dbReference type="InterPro" id="IPR045851">
    <property type="entry name" value="AMP-bd_C_sf"/>
</dbReference>
<dbReference type="GO" id="GO:0017000">
    <property type="term" value="P:antibiotic biosynthetic process"/>
    <property type="evidence" value="ECO:0007669"/>
    <property type="project" value="UniProtKB-KW"/>
</dbReference>
<keyword evidence="2" id="KW-0596">Phosphopantetheine</keyword>
<dbReference type="GO" id="GO:0005737">
    <property type="term" value="C:cytoplasm"/>
    <property type="evidence" value="ECO:0007669"/>
    <property type="project" value="TreeGrafter"/>
</dbReference>
<evidence type="ECO:0000259" key="7">
    <source>
        <dbReference type="PROSITE" id="PS50075"/>
    </source>
</evidence>
<keyword evidence="3" id="KW-0597">Phosphoprotein</keyword>
<sequence>MSETVQYQTWPLSFSQRNIWDLERAVEGTSINNISTTLRIQGRVDFALLQKTLNLLIEKDPCLRSRIIIKEGEPVWYTSPYVRENFPIYDFSGAGEKGLKVWEDTLTREPIPVLRSPLYRFVLFRTGEHSGGVFIKIHHIISDGWSQALVCNRIAHTYLELLYGDTAVPEESPGYELHIQEEQEYIGSLHYERDRRYWKEQLSHYHMPSVIKDLKGAEISPVGRRVSFQLPQHLNHAIYTFCMENRVAPFAVFYMALAIYFKHIRGEEIFTIGVPIFNRTSYVFKQCTGMFVSTLPFINEIDGDWTFREFNEKLAESWYDLLRHQRFPFKDITAMANAPDGRLFQVALSYQDSSVYESHDTSVIFSGRWHYSGYQAEQLCIHLSNLDSPRKYAVDYDYLTQFFSEEEISVFHFCLMNLLSKAFSNPNMKICQLSMLNAEVQEKVLYTFNRTTRYIGKADAYHLFENNVLRYPRRAALIREGERLRYQELDRMAVYVSEALGQIMPGKKGLAAILLPRDFSLFAGMMGTLRLGWGYLLISDETPKLRALEILNQSLADVLITDLVSARELQEKGLSIPILDAGGIFPAVQEAKETRKEASMEDLAYVVYTSGSTGKPKGVEITQKSLVNLAQAMVSVYAGGAVLSMCNTGFDAFVLESSAALLNGRTIVLPTEEELESPKRLARLITGYAVGFLATTPSRLFFLTKEQDFSRALSNVESIVCGGEAFPRELLVKLSMCTEARIYNQYGPSEATVAVSHKLLNGASSITAGSPLQNCRLYVLDEWRKPLPVGVYGELYIGGICVGKGYRNDPALTEERFIPSPFESDERLYRTGDIACWTEDGEIVLAGRRDRQIKLRGLRVEPQEISSCIASHPKVSDAAARVLTVAGQTVIAVYYTSDIQLSEVELLTFAASYLPHYMLPSFVIRVPVIPLTQNGKVDESRLPLPEVGDELQEDTEDSLVRMIMEIFSNTLERRIGPDSDYFLSGGSSLSAMQTLSELEDTAGCLLKVSDLYACRTPRLLARYIRQERGGWTSPVEAAAGIPKKSPQERYPLSPVQKGIYFQTMLDQRGLLYNMSGAFLLQETPDPDRLQNAFRKLIAGEELLRTSFRQRPEGIFAFVEEEVPFDLQEVQGSDIQEAIKRFSAPFDLSKAPLLRAGLWRNQQGQVYLLMDSHHIIGDGLTTPILLERLSAYYEGRTPRLPELTYLDYACWLNGQGGAKEADREYWREHLTPMPEPLALPGDHTRSRSISFRGGKYLLTLPESLGKEIHEFCRSRNVSAYHLFLGAFGYLLSEIGGRKELIVGSPVTDRARPELRQVCGPFINVMPVKIQAEREIFVGEYLEKIRKETADMMDHSRCTPEEIISLLGLKGEPGKSPLYSVILSMRPFDDSVLAFDGKPVEYAAADTGTAKADLGLDIGQKENLYTLSFEYGAELFEEETIALYARSMQTLLTQMVSGEQKKLGELEMLDLSDRENLFDIPDHTFRPYLNLPVHEAARREALRHRFETAVIFHGQMTTRIQLEERACQIANALAAAGVRPGERIGLSMKRTPEFFASMLGILKNGCAYVPLLSALPEKRLLYMVQTGSIERILCDPSSKESLPEELRKIALIPGRDEPKEFSGVPVSPEDLINVLFTSGSTGRPKGVMIRHRSIANLLSNMKEALECVTRPMICATTPVFDIFITESLLPLALGKTIILADEEEMLLPWKLAELMETYQAGFIQFTASRLAMCLTNESFCRASRHLQFTIVGGEQVAPALVAKFKEQGGGRLVNLYGPTEAAVYITMTDLQENEDVTIGRPMGNCRVYVMDENRNRLMPTAVGELYLAGEGVAAGYIGREDLTEAAFFPDPFVPGSRMYKSGDLGRLRADGRLECWGRLDAQVKINGQRLEIDEIVNVMMDSGMADQAVVVPVQRENSGVELHAFCTGMQKESLEQLKAYMGEYLPDYMIPGSFHFLKELPYTAGGKADLTRLKKMAEEGCQDEIQKAEAPALRAEPLQETLPQAEPDLEEKPAAGEASQNENPEKEETSLNTVEDLLKIWEEVLGRKDLRPDESFFDQGGTSLGVLTALSHYFNCHIKMSIEEFYKYPTARAQANLLGLGEKESRGGDSAAKAGEMPRHVPAYSGVGSELPETVFVTGATGFFGAHLVQALLAGGVRKVICLVRGSESRLYEALAWYFGAGWTAGAAGRIEAVSGDITLPFMGMQEEEYERLASRIQAVYHSAADVRHYTSDEASFMDSNLKGTREAINLALRAGAVLHHMSSVSISGEYLPEAPEKRLEFTEEDLYIGQNCLDNIYVKSKILAEARVYEAMEREGLKAQVYRLGRLVGRSLDGVFQRNPENNMYYLFVNAIASLGALPKELEELPMDLTPVDFAAKAVVSLRGCGMTAAHIMNPCPVSMGRMFPKILPGIRILERKEFDRYLQEAMGREKDNTEFPLLYNFLNNYRSHLVKIEPVCLRTWECLKRAGIGGEALSEASLLSGVAAVIK</sequence>
<feature type="region of interest" description="Disordered" evidence="6">
    <location>
        <begin position="2002"/>
        <end position="2028"/>
    </location>
</feature>
<dbReference type="InterPro" id="IPR001242">
    <property type="entry name" value="Condensation_dom"/>
</dbReference>
<dbReference type="EMBL" id="DVGK01000081">
    <property type="protein sequence ID" value="HIR13715.1"/>
    <property type="molecule type" value="Genomic_DNA"/>
</dbReference>
<evidence type="ECO:0000256" key="6">
    <source>
        <dbReference type="SAM" id="MobiDB-lite"/>
    </source>
</evidence>
<keyword evidence="4" id="KW-0436">Ligase</keyword>
<dbReference type="Proteomes" id="UP000886757">
    <property type="component" value="Unassembled WGS sequence"/>
</dbReference>
<dbReference type="PROSITE" id="PS50075">
    <property type="entry name" value="CARRIER"/>
    <property type="match status" value="2"/>
</dbReference>
<feature type="domain" description="Carrier" evidence="7">
    <location>
        <begin position="2026"/>
        <end position="2100"/>
    </location>
</feature>
<dbReference type="GO" id="GO:0008610">
    <property type="term" value="P:lipid biosynthetic process"/>
    <property type="evidence" value="ECO:0007669"/>
    <property type="project" value="UniProtKB-ARBA"/>
</dbReference>
<comment type="cofactor">
    <cofactor evidence="1">
        <name>pantetheine 4'-phosphate</name>
        <dbReference type="ChEBI" id="CHEBI:47942"/>
    </cofactor>
</comment>
<dbReference type="InterPro" id="IPR000873">
    <property type="entry name" value="AMP-dep_synth/lig_dom"/>
</dbReference>
<organism evidence="8 9">
    <name type="scientific">Candidatus Choladousia intestinavium</name>
    <dbReference type="NCBI Taxonomy" id="2840727"/>
    <lineage>
        <taxon>Bacteria</taxon>
        <taxon>Bacillati</taxon>
        <taxon>Bacillota</taxon>
        <taxon>Clostridia</taxon>
        <taxon>Lachnospirales</taxon>
        <taxon>Lachnospiraceae</taxon>
        <taxon>Lachnospiraceae incertae sedis</taxon>
        <taxon>Candidatus Choladousia</taxon>
    </lineage>
</organism>
<evidence type="ECO:0000256" key="5">
    <source>
        <dbReference type="ARBA" id="ARBA00023194"/>
    </source>
</evidence>
<dbReference type="InterPro" id="IPR023213">
    <property type="entry name" value="CAT-like_dom_sf"/>
</dbReference>
<evidence type="ECO:0000313" key="8">
    <source>
        <dbReference type="EMBL" id="HIR13715.1"/>
    </source>
</evidence>
<dbReference type="Pfam" id="PF13193">
    <property type="entry name" value="AMP-binding_C"/>
    <property type="match status" value="1"/>
</dbReference>